<gene>
    <name evidence="1" type="ORF">CC86DRAFT_418872</name>
</gene>
<dbReference type="EMBL" id="MU006228">
    <property type="protein sequence ID" value="KAF2825121.1"/>
    <property type="molecule type" value="Genomic_DNA"/>
</dbReference>
<keyword evidence="2" id="KW-1185">Reference proteome</keyword>
<evidence type="ECO:0000313" key="2">
    <source>
        <dbReference type="Proteomes" id="UP000799424"/>
    </source>
</evidence>
<accession>A0A6A6ZVN5</accession>
<proteinExistence type="predicted"/>
<dbReference type="AlphaFoldDB" id="A0A6A6ZVN5"/>
<protein>
    <submittedName>
        <fullName evidence="1">Uncharacterized protein</fullName>
    </submittedName>
</protein>
<dbReference type="Proteomes" id="UP000799424">
    <property type="component" value="Unassembled WGS sequence"/>
</dbReference>
<reference evidence="1" key="1">
    <citation type="journal article" date="2020" name="Stud. Mycol.">
        <title>101 Dothideomycetes genomes: a test case for predicting lifestyles and emergence of pathogens.</title>
        <authorList>
            <person name="Haridas S."/>
            <person name="Albert R."/>
            <person name="Binder M."/>
            <person name="Bloem J."/>
            <person name="Labutti K."/>
            <person name="Salamov A."/>
            <person name="Andreopoulos B."/>
            <person name="Baker S."/>
            <person name="Barry K."/>
            <person name="Bills G."/>
            <person name="Bluhm B."/>
            <person name="Cannon C."/>
            <person name="Castanera R."/>
            <person name="Culley D."/>
            <person name="Daum C."/>
            <person name="Ezra D."/>
            <person name="Gonzalez J."/>
            <person name="Henrissat B."/>
            <person name="Kuo A."/>
            <person name="Liang C."/>
            <person name="Lipzen A."/>
            <person name="Lutzoni F."/>
            <person name="Magnuson J."/>
            <person name="Mondo S."/>
            <person name="Nolan M."/>
            <person name="Ohm R."/>
            <person name="Pangilinan J."/>
            <person name="Park H.-J."/>
            <person name="Ramirez L."/>
            <person name="Alfaro M."/>
            <person name="Sun H."/>
            <person name="Tritt A."/>
            <person name="Yoshinaga Y."/>
            <person name="Zwiers L.-H."/>
            <person name="Turgeon B."/>
            <person name="Goodwin S."/>
            <person name="Spatafora J."/>
            <person name="Crous P."/>
            <person name="Grigoriev I."/>
        </authorList>
    </citation>
    <scope>NUCLEOTIDE SEQUENCE</scope>
    <source>
        <strain evidence="1">CBS 113818</strain>
    </source>
</reference>
<evidence type="ECO:0000313" key="1">
    <source>
        <dbReference type="EMBL" id="KAF2825121.1"/>
    </source>
</evidence>
<name>A0A6A6ZVN5_9PLEO</name>
<dbReference type="OrthoDB" id="3684889at2759"/>
<organism evidence="1 2">
    <name type="scientific">Ophiobolus disseminans</name>
    <dbReference type="NCBI Taxonomy" id="1469910"/>
    <lineage>
        <taxon>Eukaryota</taxon>
        <taxon>Fungi</taxon>
        <taxon>Dikarya</taxon>
        <taxon>Ascomycota</taxon>
        <taxon>Pezizomycotina</taxon>
        <taxon>Dothideomycetes</taxon>
        <taxon>Pleosporomycetidae</taxon>
        <taxon>Pleosporales</taxon>
        <taxon>Pleosporineae</taxon>
        <taxon>Phaeosphaeriaceae</taxon>
        <taxon>Ophiobolus</taxon>
    </lineage>
</organism>
<sequence length="342" mass="39796">MALHVECAQLLASSHKLEEAITRVTEKRRKQPWRYLACTPHLPVLQAERESILDSLDSINTRLKNHQIEEVHCMKQYAKNSCRHLCDMVMDRLPRELRDVIYGYLLPRTTVDATAQWARSYVYLSTSTGIKMNTCDYYWQLQFGTHPIPAHCVDKHHMGRTLLEIACVWDQLTKYEAEVQQLPSLLRSEHWLHGRGAGTAIRNLSVTLWYPKHLRYNWDTLQPCIDANSILELFPLMNICLEVLLGLKPGAKVSVLLTMRPTMAIPRHPPDAEIRERALLECIAPIIHTLRKLQDYGLKVEVTLSDYDWRLSQIDEQVSKELWRARIQENNTREDMLFPIVP</sequence>